<dbReference type="SUPFAM" id="SSF53790">
    <property type="entry name" value="Tetrapyrrole methylase"/>
    <property type="match status" value="1"/>
</dbReference>
<evidence type="ECO:0000256" key="2">
    <source>
        <dbReference type="ARBA" id="ARBA00022552"/>
    </source>
</evidence>
<evidence type="ECO:0000256" key="1">
    <source>
        <dbReference type="ARBA" id="ARBA00022490"/>
    </source>
</evidence>
<proteinExistence type="inferred from homology"/>
<reference evidence="8" key="1">
    <citation type="submission" date="2020-05" db="EMBL/GenBank/DDBJ databases">
        <authorList>
            <person name="Chiriac C."/>
            <person name="Salcher M."/>
            <person name="Ghai R."/>
            <person name="Kavagutti S V."/>
        </authorList>
    </citation>
    <scope>NUCLEOTIDE SEQUENCE</scope>
</reference>
<evidence type="ECO:0000313" key="9">
    <source>
        <dbReference type="EMBL" id="CAB4634840.1"/>
    </source>
</evidence>
<accession>A0A6J6D264</accession>
<dbReference type="PIRSF" id="PIRSF005917">
    <property type="entry name" value="MTase_YraL"/>
    <property type="match status" value="1"/>
</dbReference>
<keyword evidence="2" id="KW-0698">rRNA processing</keyword>
<feature type="domain" description="RsmI HTH" evidence="7">
    <location>
        <begin position="231"/>
        <end position="271"/>
    </location>
</feature>
<dbReference type="FunFam" id="3.30.950.10:FF:000002">
    <property type="entry name" value="Ribosomal RNA small subunit methyltransferase I"/>
    <property type="match status" value="1"/>
</dbReference>
<keyword evidence="1" id="KW-0963">Cytoplasm</keyword>
<dbReference type="InterPro" id="IPR018063">
    <property type="entry name" value="SAM_MeTrfase_RsmI_CS"/>
</dbReference>
<evidence type="ECO:0000259" key="6">
    <source>
        <dbReference type="Pfam" id="PF00590"/>
    </source>
</evidence>
<keyword evidence="3" id="KW-0489">Methyltransferase</keyword>
<evidence type="ECO:0000256" key="5">
    <source>
        <dbReference type="ARBA" id="ARBA00022691"/>
    </source>
</evidence>
<dbReference type="NCBIfam" id="TIGR00096">
    <property type="entry name" value="16S rRNA (cytidine(1402)-2'-O)-methyltransferase"/>
    <property type="match status" value="1"/>
</dbReference>
<dbReference type="InterPro" id="IPR053910">
    <property type="entry name" value="RsmI_HTH"/>
</dbReference>
<dbReference type="GO" id="GO:0008168">
    <property type="term" value="F:methyltransferase activity"/>
    <property type="evidence" value="ECO:0007669"/>
    <property type="project" value="UniProtKB-KW"/>
</dbReference>
<dbReference type="InterPro" id="IPR014777">
    <property type="entry name" value="4pyrrole_Mease_sub1"/>
</dbReference>
<dbReference type="Pfam" id="PF00590">
    <property type="entry name" value="TP_methylase"/>
    <property type="match status" value="1"/>
</dbReference>
<feature type="domain" description="Tetrapyrrole methylase" evidence="6">
    <location>
        <begin position="1"/>
        <end position="202"/>
    </location>
</feature>
<gene>
    <name evidence="8" type="ORF">UFOPK1561_00724</name>
    <name evidence="9" type="ORF">UFOPK2044_00603</name>
</gene>
<dbReference type="InterPro" id="IPR035996">
    <property type="entry name" value="4pyrrol_Methylase_sf"/>
</dbReference>
<dbReference type="Gene3D" id="3.40.1010.10">
    <property type="entry name" value="Cobalt-precorrin-4 Transmethylase, Domain 1"/>
    <property type="match status" value="1"/>
</dbReference>
<dbReference type="InterPro" id="IPR000878">
    <property type="entry name" value="4pyrrol_Mease"/>
</dbReference>
<name>A0A6J6D264_9ZZZZ</name>
<dbReference type="InterPro" id="IPR014776">
    <property type="entry name" value="4pyrrole_Mease_sub2"/>
</dbReference>
<dbReference type="PANTHER" id="PTHR46111">
    <property type="entry name" value="RIBOSOMAL RNA SMALL SUBUNIT METHYLTRANSFERASE I"/>
    <property type="match status" value="1"/>
</dbReference>
<dbReference type="CDD" id="cd11648">
    <property type="entry name" value="RsmI"/>
    <property type="match status" value="1"/>
</dbReference>
<protein>
    <submittedName>
        <fullName evidence="8">Unannotated protein</fullName>
    </submittedName>
</protein>
<dbReference type="Pfam" id="PF23016">
    <property type="entry name" value="RsmI_C"/>
    <property type="match status" value="1"/>
</dbReference>
<dbReference type="AlphaFoldDB" id="A0A6J6D264"/>
<dbReference type="EMBL" id="CAEZVO010000075">
    <property type="protein sequence ID" value="CAB4634840.1"/>
    <property type="molecule type" value="Genomic_DNA"/>
</dbReference>
<evidence type="ECO:0000313" key="8">
    <source>
        <dbReference type="EMBL" id="CAB4558081.1"/>
    </source>
</evidence>
<sequence>MLILAATPIGNLSDASARLIEAMRDSKFIAAEDTRSLLKLANSLGIKLNARLFSLHEHNEGDRLQQILEIATEESVLVVSDAGMPTVSDPGFLLVRAAVVAGIEVTVIPGPSAVLSALAVSGLPTDRFTFEGFLPRKQGERRKMFASLVREKRTMIFFESPHRILESLEDAALELGADRQASVSRELTKKFEHTERGTLQHLVEWAKSQPKGEMVLVVAGALEEAINTNALVEQVLALTSDGTGLKDAVAEIAAATGASKKELYQLVLEQRKTSTL</sequence>
<dbReference type="HAMAP" id="MF_01877">
    <property type="entry name" value="16SrRNA_methyltr_I"/>
    <property type="match status" value="1"/>
</dbReference>
<dbReference type="PANTHER" id="PTHR46111:SF1">
    <property type="entry name" value="RIBOSOMAL RNA SMALL SUBUNIT METHYLTRANSFERASE I"/>
    <property type="match status" value="1"/>
</dbReference>
<dbReference type="GO" id="GO:0006364">
    <property type="term" value="P:rRNA processing"/>
    <property type="evidence" value="ECO:0007669"/>
    <property type="project" value="UniProtKB-KW"/>
</dbReference>
<evidence type="ECO:0000256" key="4">
    <source>
        <dbReference type="ARBA" id="ARBA00022679"/>
    </source>
</evidence>
<organism evidence="8">
    <name type="scientific">freshwater metagenome</name>
    <dbReference type="NCBI Taxonomy" id="449393"/>
    <lineage>
        <taxon>unclassified sequences</taxon>
        <taxon>metagenomes</taxon>
        <taxon>ecological metagenomes</taxon>
    </lineage>
</organism>
<keyword evidence="5" id="KW-0949">S-adenosyl-L-methionine</keyword>
<dbReference type="EMBL" id="CAEZSZ010000084">
    <property type="protein sequence ID" value="CAB4558081.1"/>
    <property type="molecule type" value="Genomic_DNA"/>
</dbReference>
<evidence type="ECO:0000259" key="7">
    <source>
        <dbReference type="Pfam" id="PF23016"/>
    </source>
</evidence>
<dbReference type="InterPro" id="IPR008189">
    <property type="entry name" value="rRNA_ssu_MeTfrase_I"/>
</dbReference>
<dbReference type="GO" id="GO:0032259">
    <property type="term" value="P:methylation"/>
    <property type="evidence" value="ECO:0007669"/>
    <property type="project" value="UniProtKB-KW"/>
</dbReference>
<keyword evidence="4" id="KW-0808">Transferase</keyword>
<dbReference type="PROSITE" id="PS01296">
    <property type="entry name" value="RSMI"/>
    <property type="match status" value="1"/>
</dbReference>
<evidence type="ECO:0000256" key="3">
    <source>
        <dbReference type="ARBA" id="ARBA00022603"/>
    </source>
</evidence>
<dbReference type="Gene3D" id="3.30.950.10">
    <property type="entry name" value="Methyltransferase, Cobalt-precorrin-4 Transmethylase, Domain 2"/>
    <property type="match status" value="1"/>
</dbReference>